<evidence type="ECO:0000313" key="2">
    <source>
        <dbReference type="EMBL" id="QCD46989.1"/>
    </source>
</evidence>
<name>A0A6G5QMZ6_CAMRE</name>
<accession>A0A6G5QMZ6</accession>
<gene>
    <name evidence="2" type="ORF">CRECT_1335</name>
</gene>
<keyword evidence="1" id="KW-0732">Signal</keyword>
<evidence type="ECO:0000256" key="1">
    <source>
        <dbReference type="SAM" id="SignalP"/>
    </source>
</evidence>
<dbReference type="EMBL" id="CP012543">
    <property type="protein sequence ID" value="QCD46989.1"/>
    <property type="molecule type" value="Genomic_DNA"/>
</dbReference>
<dbReference type="AlphaFoldDB" id="A0A6G5QMZ6"/>
<sequence>MRCLNKPVKFFLTMIAIFLFAGCASKEPQIVTKIEYQDVLVPIRCINKMPNKPKYDYEDIQTARELMEYYKTCEELLKGCASQGNEKSKGASNE</sequence>
<dbReference type="KEGG" id="crx:CRECT_1335"/>
<feature type="signal peptide" evidence="1">
    <location>
        <begin position="1"/>
        <end position="21"/>
    </location>
</feature>
<proteinExistence type="predicted"/>
<protein>
    <recommendedName>
        <fullName evidence="4">Lipoprotein</fullName>
    </recommendedName>
</protein>
<dbReference type="Proteomes" id="UP000502377">
    <property type="component" value="Chromosome"/>
</dbReference>
<dbReference type="PROSITE" id="PS51257">
    <property type="entry name" value="PROKAR_LIPOPROTEIN"/>
    <property type="match status" value="1"/>
</dbReference>
<evidence type="ECO:0000313" key="3">
    <source>
        <dbReference type="Proteomes" id="UP000502377"/>
    </source>
</evidence>
<reference evidence="2 3" key="1">
    <citation type="submission" date="2016-07" db="EMBL/GenBank/DDBJ databases">
        <title>Comparative genomics of the Campylobacter concisus group.</title>
        <authorList>
            <person name="Miller W.G."/>
            <person name="Yee E."/>
            <person name="Chapman M.H."/>
            <person name="Huynh S."/>
            <person name="Bono J.L."/>
            <person name="On S.L.W."/>
            <person name="StLeger J."/>
            <person name="Foster G."/>
            <person name="Parker C.T."/>
        </authorList>
    </citation>
    <scope>NUCLEOTIDE SEQUENCE [LARGE SCALE GENOMIC DNA]</scope>
    <source>
        <strain evidence="2 3">ATCC 33238</strain>
    </source>
</reference>
<organism evidence="2 3">
    <name type="scientific">Campylobacter rectus</name>
    <name type="common">Wolinella recta</name>
    <dbReference type="NCBI Taxonomy" id="203"/>
    <lineage>
        <taxon>Bacteria</taxon>
        <taxon>Pseudomonadati</taxon>
        <taxon>Campylobacterota</taxon>
        <taxon>Epsilonproteobacteria</taxon>
        <taxon>Campylobacterales</taxon>
        <taxon>Campylobacteraceae</taxon>
        <taxon>Campylobacter</taxon>
    </lineage>
</organism>
<evidence type="ECO:0008006" key="4">
    <source>
        <dbReference type="Google" id="ProtNLM"/>
    </source>
</evidence>
<dbReference type="RefSeq" id="WP_002944602.1">
    <property type="nucleotide sequence ID" value="NZ_CP012543.1"/>
</dbReference>
<feature type="chain" id="PRO_5026284891" description="Lipoprotein" evidence="1">
    <location>
        <begin position="22"/>
        <end position="94"/>
    </location>
</feature>